<reference evidence="6 7" key="2">
    <citation type="submission" date="2011-10" db="EMBL/GenBank/DDBJ databases">
        <title>The Genome Sequence of Simonsiella muelleri ATCC 29453.</title>
        <authorList>
            <consortium name="The Broad Institute Genome Sequencing Platform"/>
            <consortium name="The Broad Institute Genome Sequencing Center for Infectious Disease"/>
            <person name="Earl A."/>
            <person name="Ward D."/>
            <person name="Feldgarden M."/>
            <person name="Gevers D."/>
            <person name="Izard J."/>
            <person name="Baranova O.V."/>
            <person name="Blanton J.M."/>
            <person name="Tanner A.C."/>
            <person name="Dewhirst F."/>
            <person name="Young S.K."/>
            <person name="Zeng Q."/>
            <person name="Gargeya S."/>
            <person name="Fitzgerald M."/>
            <person name="Haas B."/>
            <person name="Abouelleil A."/>
            <person name="Alvarado L."/>
            <person name="Arachchi H.M."/>
            <person name="Berlin A."/>
            <person name="Brown A."/>
            <person name="Chapman S.B."/>
            <person name="Chen Z."/>
            <person name="Dunbar C."/>
            <person name="Freedman E."/>
            <person name="Gearin G."/>
            <person name="Goldberg J."/>
            <person name="Griggs A."/>
            <person name="Gujja S."/>
            <person name="Heiman D."/>
            <person name="Howarth C."/>
            <person name="Larson L."/>
            <person name="Lui A."/>
            <person name="MacDonald P.J.P."/>
            <person name="Montmayeur A."/>
            <person name="Murphy C."/>
            <person name="Neiman D."/>
            <person name="Pearson M."/>
            <person name="Priest M."/>
            <person name="Roberts A."/>
            <person name="Saif S."/>
            <person name="Shea T."/>
            <person name="Shenoy N."/>
            <person name="Sisk P."/>
            <person name="Stolte C."/>
            <person name="Sykes S."/>
            <person name="Wortman J."/>
            <person name="Nusbaum C."/>
            <person name="Birren B."/>
        </authorList>
    </citation>
    <scope>NUCLEOTIDE SEQUENCE [LARGE SCALE GENOMIC DNA]</scope>
    <source>
        <strain evidence="6 7">ATCC 29453</strain>
    </source>
</reference>
<feature type="coiled-coil region" evidence="1">
    <location>
        <begin position="309"/>
        <end position="350"/>
    </location>
</feature>
<dbReference type="OrthoDB" id="343736at2"/>
<sequence>MEIEIEITRGQYRIKNGKARQYAADYGYITETRGADNEPIDVYRGLFPNSKMAYIINQYHGGFFDEHKVMLDFYDKEQAINAYRLTTGNTPEIFSCTMQQLKWWLQFGNHAAPVTAQSFPFDNENEDMMTQGFNTNWTDKTAAQFIYEMRKTDEYGELTEAATLDAICFDEEQDGAQIEFQAAFDALAVENKRLEKTAQLLGLALNRTSGSLKVVENGIQISAPMKKNGTTNIAVMYEMTDGQTVSVLFHNPDTTPAKIAPDDVLISWKWLLNRKDITIVVAKENGKDLPLPTVARRVMALVEKNTARFAKANANKAAETEELARLESEKAQKLARLEELNAQIEARNNSGSLKTEPLDESALEPLNVPENATAKEVRKALETYLKQLQGKTITTSDGKTVRFSGKSTGHITNDIMQRENGLALQAAEFAVEVLKTGQFIERQELYKAREKDGFVAFHTYRKWVELKDGTKMNLQVKAGELQNGLLVAGDGLIAYAMKNAEKIKEAENNPTSFTGDSANDVSGISQLPHRPTVQVEPTSTSQCNNHTAIYDAAQDNEPYIFIEILEVREKNSGSLKDEKKPLVNSNIPLTADKATFDEAENFVQTYFDDLNSEQAEILKNWLAENRLPDFLNEGKISHYQALADYLGQEIINGIRNPKRFHDKNGSISLSKLRKFFLFENARKSGILNELNKNANELTGQELGNFDLSNTESVKQLRQATREHLERLRGKWIFNHHLDADIEIRQRGIDEMIRYSANPVKLQILANIENLIATAKSVGSGFEVNGKQAEKPHIAHYFRLWNTSKVNGESFPIQIVIEQDEKGLLHYDVVLTDEQKAVLDSTRTPSSKSWNVVPNQNDYALDDIDSDNESQGDNLNLFVFNLAGNELKTNEDFQEYADYLASDRESQKLINESKQKFDEQKAERERQMAQEKAELDAQNTIIKEWIASENMSVRDAGLVLKVLNKKVDFLGKIQTTAQHIEEIIKLKNGVVRNGTMEKYSRKLDEYIDVETVTLWDSDNKGYALETKSEQNFARYLEKKFKNSGSLNSENSSQDVQDIQEFTIKNPDGTFSHALIHKYNNAPVSPKQNEEPQEIDVSAIDTDLSKYQNADDESFKEAVGRVLDQLQGKYVNTQIGKVLFNAVSVGELKLGTKENKIRASLIPFVPETLQNGTYLGKFELAKDRSGKKGKFVAFHNFGNTVVVDNKEINHVVKVGERENGEFVFIAYHSRAVMDSANEKETVSAPDTVSNIKAGRSEAETISMNAILRKKAYGVNGVFDDIEDGKDGWNIEIISIRELNSVETIEIENSTVPELVGENGNNPQSPIGLHGANENNPTQTPPDSQDDVANRLKEKLSQIGFTEKNEDDQTSEDENVQKAREFANELIAKKYSLQQILDGEIDDKLDWLLYLDGSEYEDLAHDAMKAYAELF</sequence>
<evidence type="ECO:0000313" key="7">
    <source>
        <dbReference type="Proteomes" id="UP000017813"/>
    </source>
</evidence>
<dbReference type="KEGG" id="smur:BWP33_08295"/>
<dbReference type="STRING" id="641147.HMPREF9021_01763"/>
<feature type="domain" description="Inorganic pyrophosphatase" evidence="5">
    <location>
        <begin position="1"/>
        <end position="106"/>
    </location>
</feature>
<organism evidence="6 7">
    <name type="scientific">Simonsiella muelleri ATCC 29453</name>
    <dbReference type="NCBI Taxonomy" id="641147"/>
    <lineage>
        <taxon>Bacteria</taxon>
        <taxon>Pseudomonadati</taxon>
        <taxon>Pseudomonadota</taxon>
        <taxon>Betaproteobacteria</taxon>
        <taxon>Neisseriales</taxon>
        <taxon>Neisseriaceae</taxon>
        <taxon>Simonsiella</taxon>
    </lineage>
</organism>
<dbReference type="InterPro" id="IPR040824">
    <property type="entry name" value="LPD3"/>
</dbReference>
<keyword evidence="7" id="KW-1185">Reference proteome</keyword>
<dbReference type="eggNOG" id="ENOG503151W">
    <property type="taxonomic scope" value="Bacteria"/>
</dbReference>
<dbReference type="Pfam" id="PF18823">
    <property type="entry name" value="InPase"/>
    <property type="match status" value="1"/>
</dbReference>
<dbReference type="RefSeq" id="WP_002642168.1">
    <property type="nucleotide sequence ID" value="NZ_CP019448.1"/>
</dbReference>
<dbReference type="InterPro" id="IPR041140">
    <property type="entry name" value="DarA_N"/>
</dbReference>
<feature type="domain" description="Large polyvalent protein-associated" evidence="4">
    <location>
        <begin position="1110"/>
        <end position="1221"/>
    </location>
</feature>
<accession>V9HBE6</accession>
<protein>
    <recommendedName>
        <fullName evidence="8">Large polyvalent protein-associated domain-containing protein</fullName>
    </recommendedName>
</protein>
<gene>
    <name evidence="6" type="ORF">HMPREF9021_01763</name>
</gene>
<name>V9HBE6_9NEIS</name>
<evidence type="ECO:0000259" key="5">
    <source>
        <dbReference type="Pfam" id="PF18823"/>
    </source>
</evidence>
<comment type="caution">
    <text evidence="6">The sequence shown here is derived from an EMBL/GenBank/DDBJ whole genome shotgun (WGS) entry which is preliminary data.</text>
</comment>
<evidence type="ECO:0008006" key="8">
    <source>
        <dbReference type="Google" id="ProtNLM"/>
    </source>
</evidence>
<evidence type="ECO:0000256" key="1">
    <source>
        <dbReference type="SAM" id="Coils"/>
    </source>
</evidence>
<proteinExistence type="predicted"/>
<keyword evidence="1" id="KW-0175">Coiled coil</keyword>
<dbReference type="InterPro" id="IPR041595">
    <property type="entry name" value="Inorganic_Pase"/>
</dbReference>
<evidence type="ECO:0000259" key="3">
    <source>
        <dbReference type="Pfam" id="PF18788"/>
    </source>
</evidence>
<reference evidence="6 7" key="1">
    <citation type="submission" date="2010-03" db="EMBL/GenBank/DDBJ databases">
        <authorList>
            <consortium name="The Broad Institute Genome Sequencing Platform"/>
            <person name="Ward D."/>
            <person name="Earl A."/>
            <person name="Feldgarden M."/>
            <person name="Gevers D."/>
            <person name="Young S."/>
            <person name="Zeng Q."/>
            <person name="Koehrsen M."/>
            <person name="Alvarado L."/>
            <person name="Berlin A.M."/>
            <person name="Borenstein D."/>
            <person name="Chapman S.B."/>
            <person name="Chen Z."/>
            <person name="Engels R."/>
            <person name="Freedman E."/>
            <person name="Gellesch M."/>
            <person name="Goldberg J."/>
            <person name="Griggs A."/>
            <person name="Gujja S."/>
            <person name="Heilman E.R."/>
            <person name="Heiman D.I."/>
            <person name="Hepburn T.A."/>
            <person name="Howarth C."/>
            <person name="Jen D."/>
            <person name="Larson L."/>
            <person name="Mehta T."/>
            <person name="Park D."/>
            <person name="Pearson M."/>
            <person name="Richards J."/>
            <person name="Roberts A."/>
            <person name="Saif S."/>
            <person name="Shea T.D."/>
            <person name="Shenoy N."/>
            <person name="Sisk P."/>
            <person name="Stolte C."/>
            <person name="Sykes S.N."/>
            <person name="Walk T."/>
            <person name="White J."/>
            <person name="Yandava C."/>
            <person name="Izard J."/>
            <person name="Baranova O.V."/>
            <person name="Blanton J.M."/>
            <person name="Tanner A.C."/>
            <person name="Dewhirst F."/>
            <person name="Haas B."/>
            <person name="Nusbaum C."/>
            <person name="Birren B."/>
        </authorList>
    </citation>
    <scope>NUCLEOTIDE SEQUENCE [LARGE SCALE GENOMIC DNA]</scope>
    <source>
        <strain evidence="6 7">ATCC 29453</strain>
    </source>
</reference>
<dbReference type="EMBL" id="ADCY02000035">
    <property type="protein sequence ID" value="EFG30476.1"/>
    <property type="molecule type" value="Genomic_DNA"/>
</dbReference>
<feature type="domain" description="Large polyvalent protein-associated" evidence="4">
    <location>
        <begin position="712"/>
        <end position="826"/>
    </location>
</feature>
<evidence type="ECO:0000256" key="2">
    <source>
        <dbReference type="SAM" id="MobiDB-lite"/>
    </source>
</evidence>
<feature type="region of interest" description="Disordered" evidence="2">
    <location>
        <begin position="1310"/>
        <end position="1345"/>
    </location>
</feature>
<feature type="domain" description="Large polyvalent protein-associated" evidence="4">
    <location>
        <begin position="373"/>
        <end position="484"/>
    </location>
</feature>
<dbReference type="Proteomes" id="UP000017813">
    <property type="component" value="Unassembled WGS sequence"/>
</dbReference>
<dbReference type="HOGENOM" id="CLU_252634_0_0_4"/>
<dbReference type="Pfam" id="PF18798">
    <property type="entry name" value="LPD3"/>
    <property type="match status" value="3"/>
</dbReference>
<feature type="domain" description="Defence against restriction A N-terminal" evidence="3">
    <location>
        <begin position="183"/>
        <end position="306"/>
    </location>
</feature>
<dbReference type="Pfam" id="PF18788">
    <property type="entry name" value="DarA_N"/>
    <property type="match status" value="1"/>
</dbReference>
<evidence type="ECO:0000313" key="6">
    <source>
        <dbReference type="EMBL" id="EFG30476.1"/>
    </source>
</evidence>
<evidence type="ECO:0000259" key="4">
    <source>
        <dbReference type="Pfam" id="PF18798"/>
    </source>
</evidence>
<feature type="compositionally biased region" description="Polar residues" evidence="2">
    <location>
        <begin position="1330"/>
        <end position="1340"/>
    </location>
</feature>